<proteinExistence type="predicted"/>
<evidence type="ECO:0000256" key="2">
    <source>
        <dbReference type="SAM" id="Phobius"/>
    </source>
</evidence>
<keyword evidence="2" id="KW-0812">Transmembrane</keyword>
<reference evidence="3" key="1">
    <citation type="submission" date="2013-11" db="EMBL/GenBank/DDBJ databases">
        <title>Genome sequence of the fusiform rust pathogen reveals effectors for host alternation and coevolution with pine.</title>
        <authorList>
            <consortium name="DOE Joint Genome Institute"/>
            <person name="Smith K."/>
            <person name="Pendleton A."/>
            <person name="Kubisiak T."/>
            <person name="Anderson C."/>
            <person name="Salamov A."/>
            <person name="Aerts A."/>
            <person name="Riley R."/>
            <person name="Clum A."/>
            <person name="Lindquist E."/>
            <person name="Ence D."/>
            <person name="Campbell M."/>
            <person name="Kronenberg Z."/>
            <person name="Feau N."/>
            <person name="Dhillon B."/>
            <person name="Hamelin R."/>
            <person name="Burleigh J."/>
            <person name="Smith J."/>
            <person name="Yandell M."/>
            <person name="Nelson C."/>
            <person name="Grigoriev I."/>
            <person name="Davis J."/>
        </authorList>
    </citation>
    <scope>NUCLEOTIDE SEQUENCE</scope>
    <source>
        <strain evidence="3">G11</strain>
    </source>
</reference>
<accession>A0A9P6NHN3</accession>
<dbReference type="EMBL" id="MU167311">
    <property type="protein sequence ID" value="KAG0143776.1"/>
    <property type="molecule type" value="Genomic_DNA"/>
</dbReference>
<dbReference type="PROSITE" id="PS51257">
    <property type="entry name" value="PROKAR_LIPOPROTEIN"/>
    <property type="match status" value="1"/>
</dbReference>
<organism evidence="3 4">
    <name type="scientific">Cronartium quercuum f. sp. fusiforme G11</name>
    <dbReference type="NCBI Taxonomy" id="708437"/>
    <lineage>
        <taxon>Eukaryota</taxon>
        <taxon>Fungi</taxon>
        <taxon>Dikarya</taxon>
        <taxon>Basidiomycota</taxon>
        <taxon>Pucciniomycotina</taxon>
        <taxon>Pucciniomycetes</taxon>
        <taxon>Pucciniales</taxon>
        <taxon>Coleosporiaceae</taxon>
        <taxon>Cronartium</taxon>
    </lineage>
</organism>
<dbReference type="Proteomes" id="UP000886653">
    <property type="component" value="Unassembled WGS sequence"/>
</dbReference>
<sequence length="124" mass="13582">MLSNKVFSVGVVLLLACYVNVGFVIVSPSEEDMLIYSPKLMAKDDGLNLAELSRFYIEHRESSLEKRDEGNTNGDQHFIFPGDSVTRNSADTTKQRAKSSGACIRVGQTLWGLLSGPTLMVLLA</sequence>
<name>A0A9P6NHN3_9BASI</name>
<evidence type="ECO:0000256" key="1">
    <source>
        <dbReference type="SAM" id="MobiDB-lite"/>
    </source>
</evidence>
<evidence type="ECO:0000313" key="4">
    <source>
        <dbReference type="Proteomes" id="UP000886653"/>
    </source>
</evidence>
<feature type="region of interest" description="Disordered" evidence="1">
    <location>
        <begin position="65"/>
        <end position="92"/>
    </location>
</feature>
<keyword evidence="2" id="KW-1133">Transmembrane helix</keyword>
<feature type="transmembrane region" description="Helical" evidence="2">
    <location>
        <begin position="6"/>
        <end position="26"/>
    </location>
</feature>
<keyword evidence="4" id="KW-1185">Reference proteome</keyword>
<gene>
    <name evidence="3" type="ORF">CROQUDRAFT_95925</name>
</gene>
<evidence type="ECO:0000313" key="3">
    <source>
        <dbReference type="EMBL" id="KAG0143776.1"/>
    </source>
</evidence>
<protein>
    <submittedName>
        <fullName evidence="3">Uncharacterized protein</fullName>
    </submittedName>
</protein>
<comment type="caution">
    <text evidence="3">The sequence shown here is derived from an EMBL/GenBank/DDBJ whole genome shotgun (WGS) entry which is preliminary data.</text>
</comment>
<keyword evidence="2" id="KW-0472">Membrane</keyword>
<dbReference type="AlphaFoldDB" id="A0A9P6NHN3"/>